<dbReference type="GO" id="GO:0005634">
    <property type="term" value="C:nucleus"/>
    <property type="evidence" value="ECO:0007669"/>
    <property type="project" value="UniProtKB-SubCell"/>
</dbReference>
<evidence type="ECO:0000313" key="11">
    <source>
        <dbReference type="Proteomes" id="UP000027195"/>
    </source>
</evidence>
<comment type="subcellular location">
    <subcellularLocation>
        <location evidence="1">Nucleus</location>
    </subcellularLocation>
</comment>
<evidence type="ECO:0000256" key="4">
    <source>
        <dbReference type="ARBA" id="ARBA00022833"/>
    </source>
</evidence>
<dbReference type="SUPFAM" id="SSF57667">
    <property type="entry name" value="beta-beta-alpha zinc fingers"/>
    <property type="match status" value="1"/>
</dbReference>
<dbReference type="PROSITE" id="PS50157">
    <property type="entry name" value="ZINC_FINGER_C2H2_2"/>
    <property type="match status" value="3"/>
</dbReference>
<evidence type="ECO:0000256" key="5">
    <source>
        <dbReference type="ARBA" id="ARBA00023015"/>
    </source>
</evidence>
<reference evidence="11" key="1">
    <citation type="journal article" date="2014" name="Proc. Natl. Acad. Sci. U.S.A.">
        <title>Extensive sampling of basidiomycete genomes demonstrates inadequacy of the white-rot/brown-rot paradigm for wood decay fungi.</title>
        <authorList>
            <person name="Riley R."/>
            <person name="Salamov A.A."/>
            <person name="Brown D.W."/>
            <person name="Nagy L.G."/>
            <person name="Floudas D."/>
            <person name="Held B.W."/>
            <person name="Levasseur A."/>
            <person name="Lombard V."/>
            <person name="Morin E."/>
            <person name="Otillar R."/>
            <person name="Lindquist E.A."/>
            <person name="Sun H."/>
            <person name="LaButti K.M."/>
            <person name="Schmutz J."/>
            <person name="Jabbour D."/>
            <person name="Luo H."/>
            <person name="Baker S.E."/>
            <person name="Pisabarro A.G."/>
            <person name="Walton J.D."/>
            <person name="Blanchette R.A."/>
            <person name="Henrissat B."/>
            <person name="Martin F."/>
            <person name="Cullen D."/>
            <person name="Hibbett D.S."/>
            <person name="Grigoriev I.V."/>
        </authorList>
    </citation>
    <scope>NUCLEOTIDE SEQUENCE [LARGE SCALE GENOMIC DNA]</scope>
    <source>
        <strain evidence="11">FD-172 SS1</strain>
    </source>
</reference>
<dbReference type="OrthoDB" id="654211at2759"/>
<feature type="domain" description="C2H2-type" evidence="9">
    <location>
        <begin position="111"/>
        <end position="139"/>
    </location>
</feature>
<dbReference type="Proteomes" id="UP000027195">
    <property type="component" value="Unassembled WGS sequence"/>
</dbReference>
<gene>
    <name evidence="10" type="ORF">BOTBODRAFT_496617</name>
</gene>
<keyword evidence="6" id="KW-0804">Transcription</keyword>
<evidence type="ECO:0000259" key="9">
    <source>
        <dbReference type="PROSITE" id="PS50157"/>
    </source>
</evidence>
<dbReference type="InterPro" id="IPR013087">
    <property type="entry name" value="Znf_C2H2_type"/>
</dbReference>
<accession>A0A067MF66</accession>
<feature type="domain" description="C2H2-type" evidence="9">
    <location>
        <begin position="80"/>
        <end position="110"/>
    </location>
</feature>
<proteinExistence type="predicted"/>
<organism evidence="10 11">
    <name type="scientific">Botryobasidium botryosum (strain FD-172 SS1)</name>
    <dbReference type="NCBI Taxonomy" id="930990"/>
    <lineage>
        <taxon>Eukaryota</taxon>
        <taxon>Fungi</taxon>
        <taxon>Dikarya</taxon>
        <taxon>Basidiomycota</taxon>
        <taxon>Agaricomycotina</taxon>
        <taxon>Agaricomycetes</taxon>
        <taxon>Cantharellales</taxon>
        <taxon>Botryobasidiaceae</taxon>
        <taxon>Botryobasidium</taxon>
    </lineage>
</organism>
<dbReference type="InParanoid" id="A0A067MF66"/>
<keyword evidence="5" id="KW-0805">Transcription regulation</keyword>
<sequence>MFANKSGLSGCLKSLPIITRSLNTTAAGSALIHNHCSPLRSGHPAMKNADNFACTRCGKIFRRKAHCERHKKEHDPNQKHRCGFPGCTHSTAQQGNLNRHYDAVHEGKRPFPCEYCPSAFKQNHHLKAHKESKHLVELMMVEVMQVVHRLADPMFSADYYNPPKH</sequence>
<dbReference type="PANTHER" id="PTHR46179:SF13">
    <property type="entry name" value="C2H2-TYPE DOMAIN-CONTAINING PROTEIN"/>
    <property type="match status" value="1"/>
</dbReference>
<keyword evidence="2" id="KW-0479">Metal-binding</keyword>
<name>A0A067MF66_BOTB1</name>
<dbReference type="InterPro" id="IPR051061">
    <property type="entry name" value="Zinc_finger_trans_reg"/>
</dbReference>
<dbReference type="STRING" id="930990.A0A067MF66"/>
<dbReference type="PROSITE" id="PS00028">
    <property type="entry name" value="ZINC_FINGER_C2H2_1"/>
    <property type="match status" value="2"/>
</dbReference>
<evidence type="ECO:0000256" key="1">
    <source>
        <dbReference type="ARBA" id="ARBA00004123"/>
    </source>
</evidence>
<dbReference type="PANTHER" id="PTHR46179">
    <property type="entry name" value="ZINC FINGER PROTEIN"/>
    <property type="match status" value="1"/>
</dbReference>
<dbReference type="EMBL" id="KL198069">
    <property type="protein sequence ID" value="KDQ10241.1"/>
    <property type="molecule type" value="Genomic_DNA"/>
</dbReference>
<evidence type="ECO:0000313" key="10">
    <source>
        <dbReference type="EMBL" id="KDQ10241.1"/>
    </source>
</evidence>
<keyword evidence="7" id="KW-0539">Nucleus</keyword>
<evidence type="ECO:0000256" key="3">
    <source>
        <dbReference type="ARBA" id="ARBA00022771"/>
    </source>
</evidence>
<keyword evidence="3 8" id="KW-0863">Zinc-finger</keyword>
<dbReference type="Gene3D" id="3.30.160.60">
    <property type="entry name" value="Classic Zinc Finger"/>
    <property type="match status" value="2"/>
</dbReference>
<dbReference type="HOGENOM" id="CLU_1610495_0_0_1"/>
<evidence type="ECO:0000256" key="7">
    <source>
        <dbReference type="ARBA" id="ARBA00023242"/>
    </source>
</evidence>
<dbReference type="GO" id="GO:0006357">
    <property type="term" value="P:regulation of transcription by RNA polymerase II"/>
    <property type="evidence" value="ECO:0007669"/>
    <property type="project" value="TreeGrafter"/>
</dbReference>
<protein>
    <recommendedName>
        <fullName evidence="9">C2H2-type domain-containing protein</fullName>
    </recommendedName>
</protein>
<feature type="domain" description="C2H2-type" evidence="9">
    <location>
        <begin position="52"/>
        <end position="79"/>
    </location>
</feature>
<dbReference type="GO" id="GO:0008270">
    <property type="term" value="F:zinc ion binding"/>
    <property type="evidence" value="ECO:0007669"/>
    <property type="project" value="UniProtKB-KW"/>
</dbReference>
<keyword evidence="4" id="KW-0862">Zinc</keyword>
<evidence type="ECO:0000256" key="6">
    <source>
        <dbReference type="ARBA" id="ARBA00023163"/>
    </source>
</evidence>
<dbReference type="Pfam" id="PF00096">
    <property type="entry name" value="zf-C2H2"/>
    <property type="match status" value="1"/>
</dbReference>
<evidence type="ECO:0000256" key="2">
    <source>
        <dbReference type="ARBA" id="ARBA00022723"/>
    </source>
</evidence>
<keyword evidence="11" id="KW-1185">Reference proteome</keyword>
<dbReference type="InterPro" id="IPR036236">
    <property type="entry name" value="Znf_C2H2_sf"/>
</dbReference>
<dbReference type="SMART" id="SM00355">
    <property type="entry name" value="ZnF_C2H2"/>
    <property type="match status" value="3"/>
</dbReference>
<dbReference type="AlphaFoldDB" id="A0A067MF66"/>
<evidence type="ECO:0000256" key="8">
    <source>
        <dbReference type="PROSITE-ProRule" id="PRU00042"/>
    </source>
</evidence>